<organism evidence="7 8">
    <name type="scientific">Aspergillus pseudoustus</name>
    <dbReference type="NCBI Taxonomy" id="1810923"/>
    <lineage>
        <taxon>Eukaryota</taxon>
        <taxon>Fungi</taxon>
        <taxon>Dikarya</taxon>
        <taxon>Ascomycota</taxon>
        <taxon>Pezizomycotina</taxon>
        <taxon>Eurotiomycetes</taxon>
        <taxon>Eurotiomycetidae</taxon>
        <taxon>Eurotiales</taxon>
        <taxon>Aspergillaceae</taxon>
        <taxon>Aspergillus</taxon>
        <taxon>Aspergillus subgen. Nidulantes</taxon>
    </lineage>
</organism>
<dbReference type="Pfam" id="PF02902">
    <property type="entry name" value="Peptidase_C48"/>
    <property type="match status" value="1"/>
</dbReference>
<name>A0ABR4JZ47_9EURO</name>
<keyword evidence="2" id="KW-0645">Protease</keyword>
<dbReference type="PROSITE" id="PS50600">
    <property type="entry name" value="ULP_PROTEASE"/>
    <property type="match status" value="1"/>
</dbReference>
<keyword evidence="4" id="KW-0788">Thiol protease</keyword>
<dbReference type="Proteomes" id="UP001610446">
    <property type="component" value="Unassembled WGS sequence"/>
</dbReference>
<dbReference type="InterPro" id="IPR003653">
    <property type="entry name" value="Peptidase_C48_C"/>
</dbReference>
<dbReference type="EMBL" id="JBFXLU010000075">
    <property type="protein sequence ID" value="KAL2845057.1"/>
    <property type="molecule type" value="Genomic_DNA"/>
</dbReference>
<feature type="region of interest" description="Disordered" evidence="5">
    <location>
        <begin position="114"/>
        <end position="133"/>
    </location>
</feature>
<dbReference type="InterPro" id="IPR038765">
    <property type="entry name" value="Papain-like_cys_pep_sf"/>
</dbReference>
<feature type="domain" description="Ubiquitin-like protease family profile" evidence="6">
    <location>
        <begin position="713"/>
        <end position="883"/>
    </location>
</feature>
<evidence type="ECO:0000256" key="2">
    <source>
        <dbReference type="ARBA" id="ARBA00022670"/>
    </source>
</evidence>
<comment type="caution">
    <text evidence="7">The sequence shown here is derived from an EMBL/GenBank/DDBJ whole genome shotgun (WGS) entry which is preliminary data.</text>
</comment>
<evidence type="ECO:0000256" key="1">
    <source>
        <dbReference type="ARBA" id="ARBA00005234"/>
    </source>
</evidence>
<feature type="compositionally biased region" description="Basic and acidic residues" evidence="5">
    <location>
        <begin position="604"/>
        <end position="614"/>
    </location>
</feature>
<dbReference type="PANTHER" id="PTHR12606">
    <property type="entry name" value="SENTRIN/SUMO-SPECIFIC PROTEASE"/>
    <property type="match status" value="1"/>
</dbReference>
<dbReference type="PANTHER" id="PTHR12606:SF141">
    <property type="entry name" value="GH15225P-RELATED"/>
    <property type="match status" value="1"/>
</dbReference>
<accession>A0ABR4JZ47</accession>
<feature type="compositionally biased region" description="Low complexity" evidence="5">
    <location>
        <begin position="32"/>
        <end position="42"/>
    </location>
</feature>
<feature type="compositionally biased region" description="Polar residues" evidence="5">
    <location>
        <begin position="168"/>
        <end position="178"/>
    </location>
</feature>
<feature type="compositionally biased region" description="Polar residues" evidence="5">
    <location>
        <begin position="142"/>
        <end position="159"/>
    </location>
</feature>
<proteinExistence type="inferred from homology"/>
<evidence type="ECO:0000313" key="7">
    <source>
        <dbReference type="EMBL" id="KAL2845057.1"/>
    </source>
</evidence>
<feature type="region of interest" description="Disordered" evidence="5">
    <location>
        <begin position="666"/>
        <end position="686"/>
    </location>
</feature>
<evidence type="ECO:0000256" key="3">
    <source>
        <dbReference type="ARBA" id="ARBA00022801"/>
    </source>
</evidence>
<evidence type="ECO:0000256" key="4">
    <source>
        <dbReference type="ARBA" id="ARBA00022807"/>
    </source>
</evidence>
<feature type="region of interest" description="Disordered" evidence="5">
    <location>
        <begin position="458"/>
        <end position="479"/>
    </location>
</feature>
<evidence type="ECO:0000259" key="6">
    <source>
        <dbReference type="PROSITE" id="PS50600"/>
    </source>
</evidence>
<dbReference type="SUPFAM" id="SSF54001">
    <property type="entry name" value="Cysteine proteinases"/>
    <property type="match status" value="1"/>
</dbReference>
<dbReference type="Gene3D" id="3.40.395.10">
    <property type="entry name" value="Adenoviral Proteinase, Chain A"/>
    <property type="match status" value="1"/>
</dbReference>
<feature type="compositionally biased region" description="Polar residues" evidence="5">
    <location>
        <begin position="53"/>
        <end position="67"/>
    </location>
</feature>
<feature type="compositionally biased region" description="Basic and acidic residues" evidence="5">
    <location>
        <begin position="666"/>
        <end position="678"/>
    </location>
</feature>
<comment type="similarity">
    <text evidence="1">Belongs to the peptidase C48 family.</text>
</comment>
<feature type="region of interest" description="Disordered" evidence="5">
    <location>
        <begin position="142"/>
        <end position="187"/>
    </location>
</feature>
<gene>
    <name evidence="7" type="ORF">BJY01DRAFT_214502</name>
</gene>
<feature type="region of interest" description="Disordered" evidence="5">
    <location>
        <begin position="537"/>
        <end position="625"/>
    </location>
</feature>
<feature type="region of interest" description="Disordered" evidence="5">
    <location>
        <begin position="1"/>
        <end position="99"/>
    </location>
</feature>
<reference evidence="7 8" key="1">
    <citation type="submission" date="2024-07" db="EMBL/GenBank/DDBJ databases">
        <title>Section-level genome sequencing and comparative genomics of Aspergillus sections Usti and Cavernicolus.</title>
        <authorList>
            <consortium name="Lawrence Berkeley National Laboratory"/>
            <person name="Nybo J.L."/>
            <person name="Vesth T.C."/>
            <person name="Theobald S."/>
            <person name="Frisvad J.C."/>
            <person name="Larsen T.O."/>
            <person name="Kjaerboelling I."/>
            <person name="Rothschild-Mancinelli K."/>
            <person name="Lyhne E.K."/>
            <person name="Kogle M.E."/>
            <person name="Barry K."/>
            <person name="Clum A."/>
            <person name="Na H."/>
            <person name="Ledsgaard L."/>
            <person name="Lin J."/>
            <person name="Lipzen A."/>
            <person name="Kuo A."/>
            <person name="Riley R."/>
            <person name="Mondo S."/>
            <person name="Labutti K."/>
            <person name="Haridas S."/>
            <person name="Pangalinan J."/>
            <person name="Salamov A.A."/>
            <person name="Simmons B.A."/>
            <person name="Magnuson J.K."/>
            <person name="Chen J."/>
            <person name="Drula E."/>
            <person name="Henrissat B."/>
            <person name="Wiebenga A."/>
            <person name="Lubbers R.J."/>
            <person name="Gomes A.C."/>
            <person name="Makela M.R."/>
            <person name="Stajich J."/>
            <person name="Grigoriev I.V."/>
            <person name="Mortensen U.H."/>
            <person name="De Vries R.P."/>
            <person name="Baker S.E."/>
            <person name="Andersen M.R."/>
        </authorList>
    </citation>
    <scope>NUCLEOTIDE SEQUENCE [LARGE SCALE GENOMIC DNA]</scope>
    <source>
        <strain evidence="7 8">CBS 123904</strain>
    </source>
</reference>
<evidence type="ECO:0000313" key="8">
    <source>
        <dbReference type="Proteomes" id="UP001610446"/>
    </source>
</evidence>
<keyword evidence="8" id="KW-1185">Reference proteome</keyword>
<feature type="compositionally biased region" description="Basic and acidic residues" evidence="5">
    <location>
        <begin position="551"/>
        <end position="564"/>
    </location>
</feature>
<keyword evidence="3" id="KW-0378">Hydrolase</keyword>
<protein>
    <recommendedName>
        <fullName evidence="6">Ubiquitin-like protease family profile domain-containing protein</fullName>
    </recommendedName>
</protein>
<sequence>MSGLSSHGPSVFDHPRQANKPLLPLFQRANTSRDSSFSSFDSQKSTEDGKANSFDSLTSVSTNQSSLSRKRSIDDEVQKSHSPVAAATKETPSPFTKYRRLSADGLGIPTGNIEVPDTGLAKPASPVSPSQRILTPKSSTKLFTPTRSLSSASNFMETDTPTRKGRDAQQTTRDTNNHMPGCWPTPPELHAKSDQDIQMEGAMMSGALLPTSTDDPLNGTSSHKPSTEEINLMDTEHDSNEHMIPVPDAQAPVSAWHTYYASVYASLQTVFQNRIVQTVATAFREAIAYAGSLGANALGLLERRGRPPVRRTSPTARHSPVRANIRTMPVEQQQRLKANQWRKDRGLPIADELPFPKISFDSPHITLFPPHVSLPETVDYPDEEVLESAITAVAESAMQFSRTQVADENGHHSNEGIEPITAPTRIEENGQHASERVSPQTPIHKAKSVAKFTPTSILKQKRSGPASGVRKKSRLGPLSATAQARLLGNRKARGRMELALRDGLKSGKFEKMEKVIEELETDTDQLPLARRPLSAKSKSVRFREPLVTPSPHERRPALRTELAPHLRPSPPDTEQTTAIGKPLIEQKENIPPSSVTSLEPVDEATPREDVETTEPKSPVDPWCRPPEFPLGRPVSAVSLFAPIPRPLPPGRIESIYAEEFRKMEEQKKLEERPSRIRPEGSAVRPLPPKWKTRLEEAMRLPPNRKIVDTLSGDALTKRDLETCFTPMKWLNDEVINSYLALIVDYLRRTNGNAGRHDKPRFHAFNSFFFSNLRDKGYDSVRRWASRAKIGGKDLLNVDTVFVPVHNSMHWTLIVVKPSDRTIENFDSLGSLSPRHVAIIKTWLRGELGDKYVDADWTVLESASPQQDNGSDCGVFLLSTAKAVAFHIEPMSYGANDTTLLRKKIVAELMNGGFEGDFDPTDAGGDTLL</sequence>
<evidence type="ECO:0000256" key="5">
    <source>
        <dbReference type="SAM" id="MobiDB-lite"/>
    </source>
</evidence>